<feature type="domain" description="HNH nuclease" evidence="3">
    <location>
        <begin position="379"/>
        <end position="429"/>
    </location>
</feature>
<protein>
    <recommendedName>
        <fullName evidence="3">HNH nuclease domain-containing protein</fullName>
    </recommendedName>
</protein>
<dbReference type="EMBL" id="JAUSQM010000001">
    <property type="protein sequence ID" value="MDP9822722.1"/>
    <property type="molecule type" value="Genomic_DNA"/>
</dbReference>
<evidence type="ECO:0000313" key="4">
    <source>
        <dbReference type="EMBL" id="MDP9822722.1"/>
    </source>
</evidence>
<dbReference type="Gene3D" id="1.10.30.50">
    <property type="match status" value="1"/>
</dbReference>
<dbReference type="InterPro" id="IPR003615">
    <property type="entry name" value="HNH_nuc"/>
</dbReference>
<dbReference type="InterPro" id="IPR003870">
    <property type="entry name" value="DUF222"/>
</dbReference>
<evidence type="ECO:0000256" key="2">
    <source>
        <dbReference type="SAM" id="MobiDB-lite"/>
    </source>
</evidence>
<dbReference type="SMART" id="SM00507">
    <property type="entry name" value="HNHc"/>
    <property type="match status" value="1"/>
</dbReference>
<dbReference type="RefSeq" id="WP_306825183.1">
    <property type="nucleotide sequence ID" value="NZ_JAUSQM010000001.1"/>
</dbReference>
<dbReference type="InterPro" id="IPR002711">
    <property type="entry name" value="HNH"/>
</dbReference>
<accession>A0ABT9NR30</accession>
<dbReference type="CDD" id="cd00085">
    <property type="entry name" value="HNHc"/>
    <property type="match status" value="1"/>
</dbReference>
<evidence type="ECO:0000256" key="1">
    <source>
        <dbReference type="ARBA" id="ARBA00023450"/>
    </source>
</evidence>
<gene>
    <name evidence="4" type="ORF">J2S59_002531</name>
</gene>
<feature type="compositionally biased region" description="Pro residues" evidence="2">
    <location>
        <begin position="292"/>
        <end position="315"/>
    </location>
</feature>
<comment type="caution">
    <text evidence="4">The sequence shown here is derived from an EMBL/GenBank/DDBJ whole genome shotgun (WGS) entry which is preliminary data.</text>
</comment>
<evidence type="ECO:0000313" key="5">
    <source>
        <dbReference type="Proteomes" id="UP001240447"/>
    </source>
</evidence>
<comment type="similarity">
    <text evidence="1">Belongs to the Rv1128c/1148c/1588c/1702c/1945/3466 family.</text>
</comment>
<feature type="region of interest" description="Disordered" evidence="2">
    <location>
        <begin position="279"/>
        <end position="327"/>
    </location>
</feature>
<reference evidence="4 5" key="1">
    <citation type="submission" date="2023-07" db="EMBL/GenBank/DDBJ databases">
        <title>Sequencing the genomes of 1000 actinobacteria strains.</title>
        <authorList>
            <person name="Klenk H.-P."/>
        </authorList>
    </citation>
    <scope>NUCLEOTIDE SEQUENCE [LARGE SCALE GENOMIC DNA]</scope>
    <source>
        <strain evidence="4 5">GD13</strain>
    </source>
</reference>
<name>A0ABT9NR30_9ACTN</name>
<dbReference type="Pfam" id="PF02720">
    <property type="entry name" value="DUF222"/>
    <property type="match status" value="1"/>
</dbReference>
<dbReference type="Proteomes" id="UP001240447">
    <property type="component" value="Unassembled WGS sequence"/>
</dbReference>
<organism evidence="4 5">
    <name type="scientific">Nocardioides massiliensis</name>
    <dbReference type="NCBI Taxonomy" id="1325935"/>
    <lineage>
        <taxon>Bacteria</taxon>
        <taxon>Bacillati</taxon>
        <taxon>Actinomycetota</taxon>
        <taxon>Actinomycetes</taxon>
        <taxon>Propionibacteriales</taxon>
        <taxon>Nocardioidaceae</taxon>
        <taxon>Nocardioides</taxon>
    </lineage>
</organism>
<sequence>MDPSSIPDTAGVVGPVVVDRAVVDRGVVAGVLREVADLLDTLAPTTDMLRAVQTGRDVLDVLRVAGIAELVETQGFEDEGASTVTTWARRELRLDATETARLRRTSRVTGVLTKVGAAAAAGRLRSEHLNVFAFGLKHIGVEEMLAAEETLVDYAITHEPGALMSVVREMRARLHPDELDQAWLEGMDKEDLKLVRCGEGFNVTGFLGATTGAQLKAVLDSLATPRAADDQRSASERRCAGLSALLTGILDAGVLPADKGVRPHLTVTVPADVFGAAAAAAQHGKSQGQPAPSQPAPSQPAPSQPAPSQPAPSQPAPDGGPGDLFAPVARLEGFGPIGPALVGYLACLGQVTVVTTAGVASDSGVLNVGRTRRVATLRQRTAVEAHQAHRCATPACALPVEEIHHLTWWSAGGATDLDNLIGLCGPCHRLVHAGTLVITVPTPEPAAPEAAPSAASPESRLEQRLQEFLRRLHPQPVQLPRPSRRDHDRPHVTPGRTYRFTTRHGEPVRRRAGSVLLTDRHLATGRGQRPPPFPGSSQMRV</sequence>
<dbReference type="Pfam" id="PF01844">
    <property type="entry name" value="HNH"/>
    <property type="match status" value="1"/>
</dbReference>
<proteinExistence type="inferred from homology"/>
<keyword evidence="5" id="KW-1185">Reference proteome</keyword>
<evidence type="ECO:0000259" key="3">
    <source>
        <dbReference type="SMART" id="SM00507"/>
    </source>
</evidence>
<feature type="region of interest" description="Disordered" evidence="2">
    <location>
        <begin position="472"/>
        <end position="541"/>
    </location>
</feature>